<dbReference type="PROSITE" id="PS50234">
    <property type="entry name" value="VWFA"/>
    <property type="match status" value="1"/>
</dbReference>
<dbReference type="Gene3D" id="3.40.50.410">
    <property type="entry name" value="von Willebrand factor, type A domain"/>
    <property type="match status" value="1"/>
</dbReference>
<dbReference type="Proteomes" id="UP000242949">
    <property type="component" value="Unassembled WGS sequence"/>
</dbReference>
<evidence type="ECO:0000256" key="4">
    <source>
        <dbReference type="SAM" id="Phobius"/>
    </source>
</evidence>
<dbReference type="RefSeq" id="WP_176759217.1">
    <property type="nucleotide sequence ID" value="NZ_FMYI01000003.1"/>
</dbReference>
<keyword evidence="7" id="KW-1185">Reference proteome</keyword>
<name>A0A1G6HNN7_9BACI</name>
<sequence length="532" mass="59581">MKDQKGYTLLEVILAMAIGFMLIAIIWSILGLGVRSQSFSANEYEKQANMRYAIETINNRMRFFTVGFAVTEEHFQPEYSPSGELNGVVAPWNYIGLSPDKTHLVHYEYQDDGYVTTDLTLPVEDLDLDLRFQKESGPQEDNLLTLFLNGYENTQQTFNIKTTIDAINALQLIDWGDGTQDGSAVALAYRTDETPEIDKRPVAAMSMVLDTSGSMNWQVSGDEHGNPIDGDDASSDPSEHSRIRILRESLSLMIDDLSEEENAYVSLVPFHRNANIPHDNLSKASPENLEGFSILTNENKSEWENLVNQISANDGTNTGDGIRRGYYQLLDFNNNLNVYGLEEDQELSNYMVILVDGETTMASARVSRTYGWFSGYSYFYQQDFILDSNDIENNWISNAESRQTLPGTYLGRYTIGKGNELDPEGTEYVDLVGERLIQANNLPGGAQDLELDNNVFVIGFSDIEKDLGSVKDIAQSVGIAVSSDESDINNDFKDNDRVFIARDANDLEGVFKDISGYIVEDLWQVSGPRLEP</sequence>
<proteinExistence type="predicted"/>
<evidence type="ECO:0000313" key="6">
    <source>
        <dbReference type="EMBL" id="SDB95748.1"/>
    </source>
</evidence>
<dbReference type="GO" id="GO:0030420">
    <property type="term" value="P:establishment of competence for transformation"/>
    <property type="evidence" value="ECO:0007669"/>
    <property type="project" value="UniProtKB-KW"/>
</dbReference>
<accession>A0A1G6HNN7</accession>
<feature type="region of interest" description="Disordered" evidence="3">
    <location>
        <begin position="219"/>
        <end position="240"/>
    </location>
</feature>
<evidence type="ECO:0000259" key="5">
    <source>
        <dbReference type="PROSITE" id="PS50234"/>
    </source>
</evidence>
<evidence type="ECO:0000256" key="2">
    <source>
        <dbReference type="ARBA" id="ARBA00023287"/>
    </source>
</evidence>
<comment type="subcellular location">
    <subcellularLocation>
        <location evidence="1">Cell surface</location>
    </subcellularLocation>
</comment>
<keyword evidence="4" id="KW-1133">Transmembrane helix</keyword>
<dbReference type="STRING" id="1612202.SAMN05421734_103138"/>
<dbReference type="Pfam" id="PF07963">
    <property type="entry name" value="N_methyl"/>
    <property type="match status" value="1"/>
</dbReference>
<organism evidence="6 7">
    <name type="scientific">Pelagirhabdus alkalitolerans</name>
    <dbReference type="NCBI Taxonomy" id="1612202"/>
    <lineage>
        <taxon>Bacteria</taxon>
        <taxon>Bacillati</taxon>
        <taxon>Bacillota</taxon>
        <taxon>Bacilli</taxon>
        <taxon>Bacillales</taxon>
        <taxon>Bacillaceae</taxon>
        <taxon>Pelagirhabdus</taxon>
    </lineage>
</organism>
<evidence type="ECO:0000256" key="3">
    <source>
        <dbReference type="SAM" id="MobiDB-lite"/>
    </source>
</evidence>
<feature type="transmembrane region" description="Helical" evidence="4">
    <location>
        <begin position="12"/>
        <end position="34"/>
    </location>
</feature>
<reference evidence="7" key="1">
    <citation type="submission" date="2016-09" db="EMBL/GenBank/DDBJ databases">
        <authorList>
            <person name="Varghese N."/>
            <person name="Submissions S."/>
        </authorList>
    </citation>
    <scope>NUCLEOTIDE SEQUENCE [LARGE SCALE GENOMIC DNA]</scope>
    <source>
        <strain evidence="7">S5</strain>
    </source>
</reference>
<keyword evidence="2" id="KW-0178">Competence</keyword>
<keyword evidence="4" id="KW-0812">Transmembrane</keyword>
<evidence type="ECO:0000313" key="7">
    <source>
        <dbReference type="Proteomes" id="UP000242949"/>
    </source>
</evidence>
<dbReference type="AlphaFoldDB" id="A0A1G6HNN7"/>
<gene>
    <name evidence="6" type="ORF">SAMN05421734_103138</name>
</gene>
<keyword evidence="4" id="KW-0472">Membrane</keyword>
<dbReference type="EMBL" id="FMYI01000003">
    <property type="protein sequence ID" value="SDB95748.1"/>
    <property type="molecule type" value="Genomic_DNA"/>
</dbReference>
<dbReference type="PROSITE" id="PS00409">
    <property type="entry name" value="PROKAR_NTER_METHYL"/>
    <property type="match status" value="1"/>
</dbReference>
<evidence type="ECO:0000256" key="1">
    <source>
        <dbReference type="ARBA" id="ARBA00004241"/>
    </source>
</evidence>
<protein>
    <submittedName>
        <fullName evidence="6">Type IV pilin N-term methylation site GFxxxE</fullName>
    </submittedName>
</protein>
<dbReference type="InterPro" id="IPR012902">
    <property type="entry name" value="N_methyl_site"/>
</dbReference>
<dbReference type="InterPro" id="IPR002035">
    <property type="entry name" value="VWF_A"/>
</dbReference>
<dbReference type="SUPFAM" id="SSF53300">
    <property type="entry name" value="vWA-like"/>
    <property type="match status" value="1"/>
</dbReference>
<dbReference type="InterPro" id="IPR036465">
    <property type="entry name" value="vWFA_dom_sf"/>
</dbReference>
<dbReference type="GO" id="GO:0009986">
    <property type="term" value="C:cell surface"/>
    <property type="evidence" value="ECO:0007669"/>
    <property type="project" value="UniProtKB-SubCell"/>
</dbReference>
<feature type="domain" description="VWFA" evidence="5">
    <location>
        <begin position="204"/>
        <end position="514"/>
    </location>
</feature>